<dbReference type="PROSITE" id="PS51257">
    <property type="entry name" value="PROKAR_LIPOPROTEIN"/>
    <property type="match status" value="1"/>
</dbReference>
<keyword evidence="1" id="KW-1003">Cell membrane</keyword>
<dbReference type="Pfam" id="PF01547">
    <property type="entry name" value="SBP_bac_1"/>
    <property type="match status" value="1"/>
</dbReference>
<dbReference type="EMBL" id="WLZY01000009">
    <property type="protein sequence ID" value="NDL59874.1"/>
    <property type="molecule type" value="Genomic_DNA"/>
</dbReference>
<dbReference type="InterPro" id="IPR050490">
    <property type="entry name" value="Bact_solute-bd_prot1"/>
</dbReference>
<feature type="signal peptide" evidence="6">
    <location>
        <begin position="1"/>
        <end position="21"/>
    </location>
</feature>
<evidence type="ECO:0000256" key="5">
    <source>
        <dbReference type="ARBA" id="ARBA00023288"/>
    </source>
</evidence>
<feature type="chain" id="PRO_5039365477" evidence="6">
    <location>
        <begin position="22"/>
        <end position="534"/>
    </location>
</feature>
<keyword evidence="4" id="KW-0564">Palmitate</keyword>
<gene>
    <name evidence="7" type="ORF">F7O44_22625</name>
</gene>
<keyword evidence="5" id="KW-0449">Lipoprotein</keyword>
<keyword evidence="3" id="KW-0472">Membrane</keyword>
<evidence type="ECO:0000313" key="7">
    <source>
        <dbReference type="EMBL" id="NDL59874.1"/>
    </source>
</evidence>
<dbReference type="Proteomes" id="UP000460435">
    <property type="component" value="Unassembled WGS sequence"/>
</dbReference>
<evidence type="ECO:0000256" key="6">
    <source>
        <dbReference type="SAM" id="SignalP"/>
    </source>
</evidence>
<evidence type="ECO:0000313" key="8">
    <source>
        <dbReference type="Proteomes" id="UP000460435"/>
    </source>
</evidence>
<evidence type="ECO:0000256" key="3">
    <source>
        <dbReference type="ARBA" id="ARBA00023136"/>
    </source>
</evidence>
<protein>
    <submittedName>
        <fullName evidence="7">Extracellular solute-binding protein</fullName>
    </submittedName>
</protein>
<dbReference type="CDD" id="cd13581">
    <property type="entry name" value="PBP2_AlgQ_like_2"/>
    <property type="match status" value="1"/>
</dbReference>
<keyword evidence="2 6" id="KW-0732">Signal</keyword>
<comment type="caution">
    <text evidence="7">The sequence shown here is derived from an EMBL/GenBank/DDBJ whole genome shotgun (WGS) entry which is preliminary data.</text>
</comment>
<keyword evidence="8" id="KW-1185">Reference proteome</keyword>
<dbReference type="AlphaFoldDB" id="A0A7K3M9B5"/>
<dbReference type="SUPFAM" id="SSF53850">
    <property type="entry name" value="Periplasmic binding protein-like II"/>
    <property type="match status" value="1"/>
</dbReference>
<proteinExistence type="predicted"/>
<evidence type="ECO:0000256" key="2">
    <source>
        <dbReference type="ARBA" id="ARBA00022729"/>
    </source>
</evidence>
<organism evidence="7 8">
    <name type="scientific">Phytoactinopolyspora mesophila</name>
    <dbReference type="NCBI Taxonomy" id="2650750"/>
    <lineage>
        <taxon>Bacteria</taxon>
        <taxon>Bacillati</taxon>
        <taxon>Actinomycetota</taxon>
        <taxon>Actinomycetes</taxon>
        <taxon>Jiangellales</taxon>
        <taxon>Jiangellaceae</taxon>
        <taxon>Phytoactinopolyspora</taxon>
    </lineage>
</organism>
<sequence>MRRRKYPLVMLPTLLVAAACGGGGDSGSALGDDSSDEYGFNSTGLPIVDEPLQLRFSGAKAPLAPNYKEMSLLQDLEERTNIQITWENVPDNVYEERKNLLLASGDLPDAFYNTGFTDSDIATYAANGTLIPLEDLIEEHAPNLMEVFEKRPEIRQAVTAPDGHIYTLPAAEELGIGAVPFFWGINKTWLDELGLDVPATVEEYREALVAFKTEDPNGSGSSDEIPLSFIDGWWCADIGDLFGALTGMPDNPQHKIVRDGEVIFTAAQPEFRDAVAELHEWFADGLIDPESFAQDASQYLAKGKTSTPVLGSFVWWEIEEVVGTDRVDDYVLMGPLEGPAGRVVGQSNGGEYARDAFAITKENPAPAATMRWVDELYEPYLSAQVAWGPIGEVFEEDENGKLQYLPPPEGTTPGEFRQLVAPGGPRVTLEEDFETVVEPEERAKQRLADLDEHYAPYLEPENYPDVFFTEEELSELSQLETEILDLVDQQRARWIVDGGAEAEWDAYLDQLDRMGLERMVEIYQDALDRYHEAG</sequence>
<accession>A0A7K3M9B5</accession>
<reference evidence="7 8" key="1">
    <citation type="submission" date="2019-11" db="EMBL/GenBank/DDBJ databases">
        <authorList>
            <person name="Li X.-J."/>
            <person name="Feng X.-M."/>
        </authorList>
    </citation>
    <scope>NUCLEOTIDE SEQUENCE [LARGE SCALE GENOMIC DNA]</scope>
    <source>
        <strain evidence="7 8">XMNu-373</strain>
    </source>
</reference>
<evidence type="ECO:0000256" key="4">
    <source>
        <dbReference type="ARBA" id="ARBA00023139"/>
    </source>
</evidence>
<dbReference type="PANTHER" id="PTHR43649:SF33">
    <property type="entry name" value="POLYGALACTURONAN_RHAMNOGALACTURONAN-BINDING PROTEIN YTCQ"/>
    <property type="match status" value="1"/>
</dbReference>
<dbReference type="PANTHER" id="PTHR43649">
    <property type="entry name" value="ARABINOSE-BINDING PROTEIN-RELATED"/>
    <property type="match status" value="1"/>
</dbReference>
<dbReference type="InterPro" id="IPR006059">
    <property type="entry name" value="SBP"/>
</dbReference>
<name>A0A7K3M9B5_9ACTN</name>
<evidence type="ECO:0000256" key="1">
    <source>
        <dbReference type="ARBA" id="ARBA00022475"/>
    </source>
</evidence>
<dbReference type="Gene3D" id="3.40.190.10">
    <property type="entry name" value="Periplasmic binding protein-like II"/>
    <property type="match status" value="2"/>
</dbReference>